<dbReference type="GO" id="GO:0005992">
    <property type="term" value="P:trehalose biosynthetic process"/>
    <property type="evidence" value="ECO:0007669"/>
    <property type="project" value="UniProtKB-UniPathway"/>
</dbReference>
<sequence length="258" mass="27086">MSNLIEGDERDLNLALGALDPGEAAVFLDFDGTLVDLAETPDGIVVGADLPGLLTALLDRTERHAALVSGRAVPHLAGFLPDFGGLLIGGHGAEQREGDRLERHPAATGDALGRVIEATEAFAAGKAGLIVERKPTGVVLHYRRAPERAAEATAFIEEQAAAYPEFEFHAAKMAAELRPDGIGKAPAIAARMDREGWAGRTPVFLGDDATDEPALAWVAGQGGIAVKVGEGETTAPYRLADPSAVRRVLSAWITITEE</sequence>
<keyword evidence="4" id="KW-0460">Magnesium</keyword>
<dbReference type="Pfam" id="PF02358">
    <property type="entry name" value="Trehalose_PPase"/>
    <property type="match status" value="1"/>
</dbReference>
<dbReference type="PANTHER" id="PTHR43768">
    <property type="entry name" value="TREHALOSE 6-PHOSPHATE PHOSPHATASE"/>
    <property type="match status" value="1"/>
</dbReference>
<dbReference type="GO" id="GO:0046872">
    <property type="term" value="F:metal ion binding"/>
    <property type="evidence" value="ECO:0007669"/>
    <property type="project" value="UniProtKB-KW"/>
</dbReference>
<dbReference type="AlphaFoldDB" id="A0A1M6AXK5"/>
<evidence type="ECO:0000256" key="1">
    <source>
        <dbReference type="ARBA" id="ARBA00005199"/>
    </source>
</evidence>
<dbReference type="SUPFAM" id="SSF56784">
    <property type="entry name" value="HAD-like"/>
    <property type="match status" value="1"/>
</dbReference>
<dbReference type="Proteomes" id="UP000184292">
    <property type="component" value="Unassembled WGS sequence"/>
</dbReference>
<evidence type="ECO:0000256" key="3">
    <source>
        <dbReference type="ARBA" id="ARBA00022801"/>
    </source>
</evidence>
<dbReference type="Gene3D" id="3.40.50.1000">
    <property type="entry name" value="HAD superfamily/HAD-like"/>
    <property type="match status" value="1"/>
</dbReference>
<dbReference type="EC" id="3.1.3.12" evidence="4"/>
<dbReference type="InterPro" id="IPR023214">
    <property type="entry name" value="HAD_sf"/>
</dbReference>
<dbReference type="InterPro" id="IPR044651">
    <property type="entry name" value="OTSB-like"/>
</dbReference>
<dbReference type="STRING" id="1447782.SAMN05444417_0678"/>
<dbReference type="NCBIfam" id="TIGR00685">
    <property type="entry name" value="T6PP"/>
    <property type="match status" value="1"/>
</dbReference>
<gene>
    <name evidence="5" type="ORF">SAMN05444417_0678</name>
</gene>
<comment type="pathway">
    <text evidence="1 4">Glycan biosynthesis; trehalose biosynthesis.</text>
</comment>
<dbReference type="EMBL" id="FQYO01000001">
    <property type="protein sequence ID" value="SHI41216.1"/>
    <property type="molecule type" value="Genomic_DNA"/>
</dbReference>
<proteinExistence type="inferred from homology"/>
<comment type="similarity">
    <text evidence="2 4">Belongs to the trehalose phosphatase family.</text>
</comment>
<dbReference type="UniPathway" id="UPA00299"/>
<dbReference type="RefSeq" id="WP_073326376.1">
    <property type="nucleotide sequence ID" value="NZ_FQYO01000001.1"/>
</dbReference>
<dbReference type="GO" id="GO:0004805">
    <property type="term" value="F:trehalose-phosphatase activity"/>
    <property type="evidence" value="ECO:0007669"/>
    <property type="project" value="UniProtKB-EC"/>
</dbReference>
<dbReference type="NCBIfam" id="TIGR01484">
    <property type="entry name" value="HAD-SF-IIB"/>
    <property type="match status" value="1"/>
</dbReference>
<dbReference type="PANTHER" id="PTHR43768:SF3">
    <property type="entry name" value="TREHALOSE 6-PHOSPHATE PHOSPHATASE"/>
    <property type="match status" value="1"/>
</dbReference>
<reference evidence="5 6" key="1">
    <citation type="submission" date="2016-11" db="EMBL/GenBank/DDBJ databases">
        <authorList>
            <person name="Jaros S."/>
            <person name="Januszkiewicz K."/>
            <person name="Wedrychowicz H."/>
        </authorList>
    </citation>
    <scope>NUCLEOTIDE SEQUENCE [LARGE SCALE GENOMIC DNA]</scope>
    <source>
        <strain evidence="5 6">DSM 100565</strain>
    </source>
</reference>
<dbReference type="InterPro" id="IPR003337">
    <property type="entry name" value="Trehalose_PPase"/>
</dbReference>
<keyword evidence="6" id="KW-1185">Reference proteome</keyword>
<dbReference type="InterPro" id="IPR006379">
    <property type="entry name" value="HAD-SF_hydro_IIB"/>
</dbReference>
<comment type="catalytic activity">
    <reaction evidence="4">
        <text>alpha,alpha-trehalose 6-phosphate + H2O = alpha,alpha-trehalose + phosphate</text>
        <dbReference type="Rhea" id="RHEA:23420"/>
        <dbReference type="ChEBI" id="CHEBI:15377"/>
        <dbReference type="ChEBI" id="CHEBI:16551"/>
        <dbReference type="ChEBI" id="CHEBI:43474"/>
        <dbReference type="ChEBI" id="CHEBI:58429"/>
        <dbReference type="EC" id="3.1.3.12"/>
    </reaction>
</comment>
<accession>A0A1M6AXK5</accession>
<organism evidence="5 6">
    <name type="scientific">Wenxinia saemankumensis</name>
    <dbReference type="NCBI Taxonomy" id="1447782"/>
    <lineage>
        <taxon>Bacteria</taxon>
        <taxon>Pseudomonadati</taxon>
        <taxon>Pseudomonadota</taxon>
        <taxon>Alphaproteobacteria</taxon>
        <taxon>Rhodobacterales</taxon>
        <taxon>Roseobacteraceae</taxon>
        <taxon>Wenxinia</taxon>
    </lineage>
</organism>
<dbReference type="InterPro" id="IPR036412">
    <property type="entry name" value="HAD-like_sf"/>
</dbReference>
<comment type="function">
    <text evidence="4">Removes the phosphate from trehalose 6-phosphate to produce free trehalose.</text>
</comment>
<keyword evidence="3 4" id="KW-0378">Hydrolase</keyword>
<evidence type="ECO:0000313" key="5">
    <source>
        <dbReference type="EMBL" id="SHI41216.1"/>
    </source>
</evidence>
<keyword evidence="4" id="KW-0479">Metal-binding</keyword>
<protein>
    <recommendedName>
        <fullName evidence="4">Trehalose 6-phosphate phosphatase</fullName>
        <ecNumber evidence="4">3.1.3.12</ecNumber>
    </recommendedName>
</protein>
<evidence type="ECO:0000256" key="4">
    <source>
        <dbReference type="RuleBase" id="RU361117"/>
    </source>
</evidence>
<name>A0A1M6AXK5_9RHOB</name>
<comment type="cofactor">
    <cofactor evidence="4">
        <name>Mg(2+)</name>
        <dbReference type="ChEBI" id="CHEBI:18420"/>
    </cofactor>
</comment>
<evidence type="ECO:0000256" key="2">
    <source>
        <dbReference type="ARBA" id="ARBA00008770"/>
    </source>
</evidence>
<dbReference type="Gene3D" id="3.30.70.1020">
    <property type="entry name" value="Trehalose-6-phosphate phosphatase related protein, domain 2"/>
    <property type="match status" value="1"/>
</dbReference>
<evidence type="ECO:0000313" key="6">
    <source>
        <dbReference type="Proteomes" id="UP000184292"/>
    </source>
</evidence>